<feature type="transmembrane region" description="Helical" evidence="1">
    <location>
        <begin position="365"/>
        <end position="382"/>
    </location>
</feature>
<evidence type="ECO:0000313" key="2">
    <source>
        <dbReference type="EMBL" id="KAG5992826.1"/>
    </source>
</evidence>
<dbReference type="PANTHER" id="PTHR31410">
    <property type="entry name" value="TRANSMEMBRANE PROTEIN 246"/>
    <property type="match status" value="1"/>
</dbReference>
<dbReference type="GO" id="GO:0016757">
    <property type="term" value="F:glycosyltransferase activity"/>
    <property type="evidence" value="ECO:0007669"/>
    <property type="project" value="InterPro"/>
</dbReference>
<dbReference type="AlphaFoldDB" id="A0A9P7N6U4"/>
<keyword evidence="1" id="KW-0812">Transmembrane</keyword>
<comment type="caution">
    <text evidence="2">The sequence shown here is derived from an EMBL/GenBank/DDBJ whole genome shotgun (WGS) entry which is preliminary data.</text>
</comment>
<dbReference type="GO" id="GO:0006506">
    <property type="term" value="P:GPI anchor biosynthetic process"/>
    <property type="evidence" value="ECO:0007669"/>
    <property type="project" value="InterPro"/>
</dbReference>
<evidence type="ECO:0000313" key="3">
    <source>
        <dbReference type="Proteomes" id="UP000748025"/>
    </source>
</evidence>
<dbReference type="GO" id="GO:0000139">
    <property type="term" value="C:Golgi membrane"/>
    <property type="evidence" value="ECO:0007669"/>
    <property type="project" value="InterPro"/>
</dbReference>
<evidence type="ECO:0008006" key="4">
    <source>
        <dbReference type="Google" id="ProtNLM"/>
    </source>
</evidence>
<name>A0A9P7N6U4_9HYPO</name>
<accession>A0A9P7N6U4</accession>
<dbReference type="EMBL" id="SRPW01002447">
    <property type="protein sequence ID" value="KAG5992826.1"/>
    <property type="molecule type" value="Genomic_DNA"/>
</dbReference>
<feature type="transmembrane region" description="Helical" evidence="1">
    <location>
        <begin position="394"/>
        <end position="415"/>
    </location>
</feature>
<dbReference type="PANTHER" id="PTHR31410:SF1">
    <property type="entry name" value="POST-GPI ATTACHMENT TO PROTEINS FACTOR 4"/>
    <property type="match status" value="1"/>
</dbReference>
<dbReference type="Proteomes" id="UP000748025">
    <property type="component" value="Unassembled WGS sequence"/>
</dbReference>
<keyword evidence="1" id="KW-1133">Transmembrane helix</keyword>
<evidence type="ECO:0000256" key="1">
    <source>
        <dbReference type="SAM" id="Phobius"/>
    </source>
</evidence>
<organism evidence="2 3">
    <name type="scientific">Claviceps pusilla</name>
    <dbReference type="NCBI Taxonomy" id="123648"/>
    <lineage>
        <taxon>Eukaryota</taxon>
        <taxon>Fungi</taxon>
        <taxon>Dikarya</taxon>
        <taxon>Ascomycota</taxon>
        <taxon>Pezizomycotina</taxon>
        <taxon>Sordariomycetes</taxon>
        <taxon>Hypocreomycetidae</taxon>
        <taxon>Hypocreales</taxon>
        <taxon>Clavicipitaceae</taxon>
        <taxon>Claviceps</taxon>
    </lineage>
</organism>
<keyword evidence="1" id="KW-0472">Membrane</keyword>
<reference evidence="2" key="1">
    <citation type="journal article" date="2020" name="bioRxiv">
        <title>Whole genome comparisons of ergot fungi reveals the divergence and evolution of species within the genus Claviceps are the result of varying mechanisms driving genome evolution and host range expansion.</title>
        <authorList>
            <person name="Wyka S.A."/>
            <person name="Mondo S.J."/>
            <person name="Liu M."/>
            <person name="Dettman J."/>
            <person name="Nalam V."/>
            <person name="Broders K.D."/>
        </authorList>
    </citation>
    <scope>NUCLEOTIDE SEQUENCE</scope>
    <source>
        <strain evidence="2">CCC 602</strain>
    </source>
</reference>
<proteinExistence type="predicted"/>
<protein>
    <recommendedName>
        <fullName evidence="4">Integral membrane protein</fullName>
    </recommendedName>
</protein>
<gene>
    <name evidence="2" type="ORF">E4U43_003661</name>
</gene>
<keyword evidence="3" id="KW-1185">Reference proteome</keyword>
<dbReference type="CDD" id="cd22189">
    <property type="entry name" value="PGAP4-like_fungal"/>
    <property type="match status" value="1"/>
</dbReference>
<sequence>MGFNTPLEDYSPTRYCSPKRVGVGSKFGDTRADRAGRSRFQIRSHRGDTAVDWFVRLSRQRLHDERLACPDSFIVFPLAMFHHPQLSNKGRPFFACPTCVLTAPSFEREVVVPMKLTYAILHHAPPHAALILGFLLVYSALVVYVRSTCWRDPTSHFFQPHRAHAPSYSTARIRQARQYADSAAKGRPEHGPRIHPPELCVGVPSVQREGISYLKATLGSLQHGLAEDERARLQFVVLLAHSNQTEHTDYGQPWLVNMADSLPSYHDDPDRLALARLMEANQTHAVKSKFDYSILMEECARTGAPYMLLVEDDVIFLDGWRHRAVEAMSVATMASWEAAHRDFLYLRLFYYEALLGWNMESWPRYTAWSTFFVAILLTLLHLTRRFVASTRRYLTRPVFLLTLGLFTPLLLLLFFTAGANCLFPQAPGVHLMPANACCGQGLVFPLSTVLAELLPLFRRNRWSGSPTDSFIEDYADASGGLRWALTPVLMQHVGSKSTYETRKSRYGNMTPSDIWNFAFETNDVGRLAEEHILANKPWGGSRRGDDSRVWV</sequence>
<dbReference type="InterPro" id="IPR029675">
    <property type="entry name" value="PGAP4"/>
</dbReference>
<dbReference type="OrthoDB" id="2016523at2759"/>